<accession>A0A2G5VU83</accession>
<evidence type="ECO:0000313" key="1">
    <source>
        <dbReference type="EMBL" id="PIC55338.1"/>
    </source>
</evidence>
<sequence>MGARDLALGLARWVIKNGENEISGDLTAAIVYRLRVVENYHHTDVDVICEAMRLLIKQLVKLPPVTFAPEVWIPILTAIIEGGIEPLWSDMMITIDLSHIATSSAPDENLDDVDSELPPNSGLKTCEQITTISREAVLEIGLARRVFSAIWGCDFGEIVEKMMSGSWEEIRISTTNESAKQASWFLERNIFDTFSEMSNYEQFAKEIYYAALARLLKRLQEDQKPSKDAEDVSHYDMSFQIYEEIIKKLWPYLTKKDLELTKKCTLTIFEKLLSTAPNDNLVQKITEKFIDTCGWLKISAEQICAEMEPRLWKTVKSLVARLLDLKKTIPYEIEFAPDDFEAIALQPTAGSKKEMYLRTMVDATRVSLWSCLKFLKTAKSSEDIVHFMKTFYSDLVFSQEAAIIEAAVDLYREATSHDLIKSEDILSIVDCVINAPAIVSIMFIIDRIKDSKTIEIAIERVLIRMANDLEDIDEKREGYVNHMNETAEFWQCVRGMATWEITNRVAKRFAEVAIDSVDIRTATLAADFFLTILTLELGHDSKTAKPSICNANFPSWQMETDKFQQIGNKLVECNMAKREASKRCPLFTLKQLEDVDGLTPRELIYVATQMKTLKTPEGLGRHQKFYEGYEGIEGILEKFQSREHQIRICQKLLGNFCTTIMENEKSSLFFLMDSENILTWLEEIGVLDALTENLVELCFTVEAWDMMTLLQLDPNEVHFEELQIFGRIWNSKVWKTLDEERQKEMEEQTRLLLRKQYEVQNHKMKAYREKRYNGKFPIRPKTEQFETKLLEMHNRIATWLVAKKTTKEFADESTKMYTWLLGVCSGQTSYEKDVSVAALNILVRLHPDKEKRDGILHHFGVKTALRGSCKCAEKTDFISFRRFFLRIFNEIVAADMKQWTNDLPIEKVNHRLGGFLEWLDDFSDDVRATDFGTHIQSILHLAHHCWFRLRTIEVAELDGTTPEAISVASKKFVEFIAGHMDKIVRWMEPNVKPFNYSSRFEQFLEVIFMFPDLANQHRQTIELFLEQIFDLFLREDCIQGLINHPDYKVQTTDKYGNSSLNTLNEYYLKDPVHGKLFRIQTILELICSYGTENVHLYCLARIQEALRTIPAKILENSGILSGDTVVVEVRNSHF</sequence>
<keyword evidence="2" id="KW-1185">Reference proteome</keyword>
<comment type="caution">
    <text evidence="1">The sequence shown here is derived from an EMBL/GenBank/DDBJ whole genome shotgun (WGS) entry which is preliminary data.</text>
</comment>
<protein>
    <submittedName>
        <fullName evidence="1">Uncharacterized protein</fullName>
    </submittedName>
</protein>
<evidence type="ECO:0000313" key="2">
    <source>
        <dbReference type="Proteomes" id="UP000230233"/>
    </source>
</evidence>
<reference evidence="2" key="1">
    <citation type="submission" date="2017-10" db="EMBL/GenBank/DDBJ databases">
        <title>Rapid genome shrinkage in a self-fertile nematode reveals novel sperm competition proteins.</title>
        <authorList>
            <person name="Yin D."/>
            <person name="Schwarz E.M."/>
            <person name="Thomas C.G."/>
            <person name="Felde R.L."/>
            <person name="Korf I.F."/>
            <person name="Cutter A.D."/>
            <person name="Schartner C.M."/>
            <person name="Ralston E.J."/>
            <person name="Meyer B.J."/>
            <person name="Haag E.S."/>
        </authorList>
    </citation>
    <scope>NUCLEOTIDE SEQUENCE [LARGE SCALE GENOMIC DNA]</scope>
    <source>
        <strain evidence="2">JU1422</strain>
    </source>
</reference>
<dbReference type="EMBL" id="PDUG01000001">
    <property type="protein sequence ID" value="PIC55338.1"/>
    <property type="molecule type" value="Genomic_DNA"/>
</dbReference>
<dbReference type="OrthoDB" id="30336at2759"/>
<dbReference type="Proteomes" id="UP000230233">
    <property type="component" value="Chromosome I"/>
</dbReference>
<gene>
    <name evidence="1" type="primary">Cni-ubr-4</name>
    <name evidence="1" type="synonym">Cnig_chr_I.g654</name>
    <name evidence="1" type="ORF">B9Z55_000654</name>
</gene>
<dbReference type="AlphaFoldDB" id="A0A2G5VU83"/>
<organism evidence="1 2">
    <name type="scientific">Caenorhabditis nigoni</name>
    <dbReference type="NCBI Taxonomy" id="1611254"/>
    <lineage>
        <taxon>Eukaryota</taxon>
        <taxon>Metazoa</taxon>
        <taxon>Ecdysozoa</taxon>
        <taxon>Nematoda</taxon>
        <taxon>Chromadorea</taxon>
        <taxon>Rhabditida</taxon>
        <taxon>Rhabditina</taxon>
        <taxon>Rhabditomorpha</taxon>
        <taxon>Rhabditoidea</taxon>
        <taxon>Rhabditidae</taxon>
        <taxon>Peloderinae</taxon>
        <taxon>Caenorhabditis</taxon>
    </lineage>
</organism>
<proteinExistence type="predicted"/>
<name>A0A2G5VU83_9PELO</name>